<evidence type="ECO:0000313" key="1">
    <source>
        <dbReference type="EMBL" id="QWV95635.1"/>
    </source>
</evidence>
<sequence>MENDKTDERLRVYLASPLGFSRENNPYRERIKERLERLGLSVFDPWEQEEVAQRIEEAMSIAEGAERARAIQEAARFTGAVNAQGLKGSDLVLAVLDGTEPDSGTVAELGYGCGIGKKCYGLRTDFRDCGDFPGVALNLQVLYFIEESGGRLFRRIEEIEL</sequence>
<dbReference type="PANTHER" id="PTHR15364">
    <property type="entry name" value="2'-DEOXYNUCLEOSIDE 5'-PHOSPHATE N-HYDROLASE 1"/>
    <property type="match status" value="1"/>
</dbReference>
<gene>
    <name evidence="1" type="ORF">KP004_04685</name>
</gene>
<name>A0ABX8JB35_9BACT</name>
<evidence type="ECO:0000313" key="2">
    <source>
        <dbReference type="Proteomes" id="UP000683557"/>
    </source>
</evidence>
<reference evidence="1 2" key="1">
    <citation type="submission" date="2021-06" db="EMBL/GenBank/DDBJ databases">
        <title>Gemonas diversity in paddy soil.</title>
        <authorList>
            <person name="Liu G."/>
        </authorList>
    </citation>
    <scope>NUCLEOTIDE SEQUENCE [LARGE SCALE GENOMIC DNA]</scope>
    <source>
        <strain evidence="1 2">RG10</strain>
    </source>
</reference>
<dbReference type="PANTHER" id="PTHR15364:SF0">
    <property type="entry name" value="2'-DEOXYNUCLEOSIDE 5'-PHOSPHATE N-HYDROLASE 1"/>
    <property type="match status" value="1"/>
</dbReference>
<dbReference type="EMBL" id="CP076723">
    <property type="protein sequence ID" value="QWV95635.1"/>
    <property type="molecule type" value="Genomic_DNA"/>
</dbReference>
<dbReference type="Proteomes" id="UP000683557">
    <property type="component" value="Chromosome"/>
</dbReference>
<organism evidence="1 2">
    <name type="scientific">Geomonas oryzisoli</name>
    <dbReference type="NCBI Taxonomy" id="2847992"/>
    <lineage>
        <taxon>Bacteria</taxon>
        <taxon>Pseudomonadati</taxon>
        <taxon>Thermodesulfobacteriota</taxon>
        <taxon>Desulfuromonadia</taxon>
        <taxon>Geobacterales</taxon>
        <taxon>Geobacteraceae</taxon>
        <taxon>Geomonas</taxon>
    </lineage>
</organism>
<keyword evidence="2" id="KW-1185">Reference proteome</keyword>
<protein>
    <submittedName>
        <fullName evidence="1">Nucleoside 2-deoxyribosyltransferase</fullName>
    </submittedName>
</protein>
<proteinExistence type="predicted"/>
<dbReference type="InterPro" id="IPR051239">
    <property type="entry name" value="2'-dNMP_N-hydrolase"/>
</dbReference>
<dbReference type="InterPro" id="IPR007710">
    <property type="entry name" value="Nucleoside_deoxyribTrfase"/>
</dbReference>
<accession>A0ABX8JB35</accession>
<dbReference type="Pfam" id="PF05014">
    <property type="entry name" value="Nuc_deoxyrib_tr"/>
    <property type="match status" value="1"/>
</dbReference>